<organism evidence="1 2">
    <name type="scientific">Trametes pubescens</name>
    <name type="common">White-rot fungus</name>
    <dbReference type="NCBI Taxonomy" id="154538"/>
    <lineage>
        <taxon>Eukaryota</taxon>
        <taxon>Fungi</taxon>
        <taxon>Dikarya</taxon>
        <taxon>Basidiomycota</taxon>
        <taxon>Agaricomycotina</taxon>
        <taxon>Agaricomycetes</taxon>
        <taxon>Polyporales</taxon>
        <taxon>Polyporaceae</taxon>
        <taxon>Trametes</taxon>
    </lineage>
</organism>
<dbReference type="AlphaFoldDB" id="A0A1M2VC08"/>
<evidence type="ECO:0000313" key="2">
    <source>
        <dbReference type="Proteomes" id="UP000184267"/>
    </source>
</evidence>
<dbReference type="EMBL" id="MNAD01001491">
    <property type="protein sequence ID" value="OJT05067.1"/>
    <property type="molecule type" value="Genomic_DNA"/>
</dbReference>
<accession>A0A1M2VC08</accession>
<gene>
    <name evidence="1" type="ORF">TRAPUB_4132</name>
</gene>
<proteinExistence type="predicted"/>
<protein>
    <submittedName>
        <fullName evidence="1">Uncharacterized protein</fullName>
    </submittedName>
</protein>
<keyword evidence="2" id="KW-1185">Reference proteome</keyword>
<sequence>MPAPCQLSYGPSGLRMFARVLRFDTPADLNTYIATTPAPESSPELSPGVDAQF</sequence>
<name>A0A1M2VC08_TRAPU</name>
<evidence type="ECO:0000313" key="1">
    <source>
        <dbReference type="EMBL" id="OJT05067.1"/>
    </source>
</evidence>
<dbReference type="Proteomes" id="UP000184267">
    <property type="component" value="Unassembled WGS sequence"/>
</dbReference>
<comment type="caution">
    <text evidence="1">The sequence shown here is derived from an EMBL/GenBank/DDBJ whole genome shotgun (WGS) entry which is preliminary data.</text>
</comment>
<reference evidence="1 2" key="1">
    <citation type="submission" date="2016-10" db="EMBL/GenBank/DDBJ databases">
        <title>Genome sequence of the basidiomycete white-rot fungus Trametes pubescens.</title>
        <authorList>
            <person name="Makela M.R."/>
            <person name="Granchi Z."/>
            <person name="Peng M."/>
            <person name="De Vries R.P."/>
            <person name="Grigoriev I."/>
            <person name="Riley R."/>
            <person name="Hilden K."/>
        </authorList>
    </citation>
    <scope>NUCLEOTIDE SEQUENCE [LARGE SCALE GENOMIC DNA]</scope>
    <source>
        <strain evidence="1 2">FBCC735</strain>
    </source>
</reference>